<evidence type="ECO:0000313" key="2">
    <source>
        <dbReference type="Proteomes" id="UP000286701"/>
    </source>
</evidence>
<reference evidence="1 2" key="1">
    <citation type="submission" date="2019-01" db="EMBL/GenBank/DDBJ databases">
        <title>Mucilaginibacter antarcticum sp. nov., isolated from antarctic soil.</title>
        <authorList>
            <person name="Yan Y.-Q."/>
            <person name="Du Z.-J."/>
        </authorList>
    </citation>
    <scope>NUCLEOTIDE SEQUENCE [LARGE SCALE GENOMIC DNA]</scope>
    <source>
        <strain evidence="1 2">F01003</strain>
    </source>
</reference>
<organism evidence="1 2">
    <name type="scientific">Mucilaginibacter gilvus</name>
    <dbReference type="NCBI Taxonomy" id="2305909"/>
    <lineage>
        <taxon>Bacteria</taxon>
        <taxon>Pseudomonadati</taxon>
        <taxon>Bacteroidota</taxon>
        <taxon>Sphingobacteriia</taxon>
        <taxon>Sphingobacteriales</taxon>
        <taxon>Sphingobacteriaceae</taxon>
        <taxon>Mucilaginibacter</taxon>
    </lineage>
</organism>
<dbReference type="AlphaFoldDB" id="A0A444MJM7"/>
<accession>A0A444MJM7</accession>
<dbReference type="Proteomes" id="UP000286701">
    <property type="component" value="Unassembled WGS sequence"/>
</dbReference>
<evidence type="ECO:0000313" key="1">
    <source>
        <dbReference type="EMBL" id="RWY48518.1"/>
    </source>
</evidence>
<keyword evidence="2" id="KW-1185">Reference proteome</keyword>
<sequence length="179" mass="20956">MDIIKFIDYFNLIKPSFQEVINSVEAFSKDIAYDIYKEYDLKIISLNISNDPLMDIIENTNIASLSFSVFSFYKISSDDSIIKIGTIIEKGDLLFHKSRKTITFQCFEMSANQKAEIDSTTFLMFLLRYFELEFNRIFRENKKAEDLITADLAFNMVDLRRFVVFNDLLDEIGIKLNEL</sequence>
<dbReference type="RefSeq" id="WP_128535653.1">
    <property type="nucleotide sequence ID" value="NZ_SBIW01000010.1"/>
</dbReference>
<comment type="caution">
    <text evidence="1">The sequence shown here is derived from an EMBL/GenBank/DDBJ whole genome shotgun (WGS) entry which is preliminary data.</text>
</comment>
<gene>
    <name evidence="1" type="ORF">EPL05_19380</name>
</gene>
<protein>
    <submittedName>
        <fullName evidence="1">Uncharacterized protein</fullName>
    </submittedName>
</protein>
<dbReference type="EMBL" id="SBIW01000010">
    <property type="protein sequence ID" value="RWY48518.1"/>
    <property type="molecule type" value="Genomic_DNA"/>
</dbReference>
<proteinExistence type="predicted"/>
<name>A0A444MJM7_9SPHI</name>